<keyword evidence="13 15" id="KW-0030">Aminoacyl-tRNA synthetase</keyword>
<keyword evidence="8 15" id="KW-0547">Nucleotide-binding</keyword>
<reference evidence="20 21" key="1">
    <citation type="journal article" date="2015" name="Genome Announc.">
        <title>Expanding the biotechnology potential of lactobacilli through comparative genomics of 213 strains and associated genera.</title>
        <authorList>
            <person name="Sun Z."/>
            <person name="Harris H.M."/>
            <person name="McCann A."/>
            <person name="Guo C."/>
            <person name="Argimon S."/>
            <person name="Zhang W."/>
            <person name="Yang X."/>
            <person name="Jeffery I.B."/>
            <person name="Cooney J.C."/>
            <person name="Kagawa T.F."/>
            <person name="Liu W."/>
            <person name="Song Y."/>
            <person name="Salvetti E."/>
            <person name="Wrobel A."/>
            <person name="Rasinkangas P."/>
            <person name="Parkhill J."/>
            <person name="Rea M.C."/>
            <person name="O'Sullivan O."/>
            <person name="Ritari J."/>
            <person name="Douillard F.P."/>
            <person name="Paul Ross R."/>
            <person name="Yang R."/>
            <person name="Briner A.E."/>
            <person name="Felis G.E."/>
            <person name="de Vos W.M."/>
            <person name="Barrangou R."/>
            <person name="Klaenhammer T.R."/>
            <person name="Caufield P.W."/>
            <person name="Cui Y."/>
            <person name="Zhang H."/>
            <person name="O'Toole P.W."/>
        </authorList>
    </citation>
    <scope>NUCLEOTIDE SEQUENCE [LARGE SCALE GENOMIC DNA]</scope>
    <source>
        <strain evidence="20 21">DSM 20593</strain>
    </source>
</reference>
<dbReference type="InterPro" id="IPR045864">
    <property type="entry name" value="aa-tRNA-synth_II/BPL/LPL"/>
</dbReference>
<dbReference type="NCBIfam" id="TIGR00472">
    <property type="entry name" value="pheT_bact"/>
    <property type="match status" value="1"/>
</dbReference>
<dbReference type="Gene3D" id="2.40.50.140">
    <property type="entry name" value="Nucleic acid-binding proteins"/>
    <property type="match status" value="1"/>
</dbReference>
<dbReference type="HAMAP" id="MF_00283">
    <property type="entry name" value="Phe_tRNA_synth_beta1"/>
    <property type="match status" value="1"/>
</dbReference>
<evidence type="ECO:0000256" key="5">
    <source>
        <dbReference type="ARBA" id="ARBA00022555"/>
    </source>
</evidence>
<comment type="subunit">
    <text evidence="3 15">Tetramer of two alpha and two beta subunits.</text>
</comment>
<evidence type="ECO:0000256" key="6">
    <source>
        <dbReference type="ARBA" id="ARBA00022598"/>
    </source>
</evidence>
<keyword evidence="12 15" id="KW-0648">Protein biosynthesis</keyword>
<dbReference type="Gene3D" id="3.30.70.380">
    <property type="entry name" value="Ferrodoxin-fold anticodon-binding domain"/>
    <property type="match status" value="1"/>
</dbReference>
<dbReference type="OrthoDB" id="9805455at2"/>
<keyword evidence="10 15" id="KW-0460">Magnesium</keyword>
<dbReference type="FunFam" id="3.30.70.380:FF:000001">
    <property type="entry name" value="Phenylalanine--tRNA ligase beta subunit"/>
    <property type="match status" value="1"/>
</dbReference>
<dbReference type="PROSITE" id="PS50886">
    <property type="entry name" value="TRBD"/>
    <property type="match status" value="1"/>
</dbReference>
<evidence type="ECO:0000256" key="2">
    <source>
        <dbReference type="ARBA" id="ARBA00008653"/>
    </source>
</evidence>
<dbReference type="InterPro" id="IPR020825">
    <property type="entry name" value="Phe-tRNA_synthase-like_B3/B4"/>
</dbReference>
<feature type="binding site" evidence="15">
    <location>
        <position position="464"/>
    </location>
    <ligand>
        <name>Mg(2+)</name>
        <dbReference type="ChEBI" id="CHEBI:18420"/>
        <note>shared with alpha subunit</note>
    </ligand>
</feature>
<feature type="domain" description="B5" evidence="19">
    <location>
        <begin position="411"/>
        <end position="486"/>
    </location>
</feature>
<dbReference type="GO" id="GO:0000049">
    <property type="term" value="F:tRNA binding"/>
    <property type="evidence" value="ECO:0007669"/>
    <property type="project" value="UniProtKB-UniRule"/>
</dbReference>
<dbReference type="Pfam" id="PF17759">
    <property type="entry name" value="tRNA_synthFbeta"/>
    <property type="match status" value="1"/>
</dbReference>
<dbReference type="EMBL" id="JQBP01000006">
    <property type="protein sequence ID" value="KRN74727.1"/>
    <property type="molecule type" value="Genomic_DNA"/>
</dbReference>
<dbReference type="Gene3D" id="3.30.56.10">
    <property type="match status" value="2"/>
</dbReference>
<gene>
    <name evidence="15" type="primary">pheT</name>
    <name evidence="20" type="ORF">IV73_GL001134</name>
</gene>
<evidence type="ECO:0000256" key="13">
    <source>
        <dbReference type="ARBA" id="ARBA00023146"/>
    </source>
</evidence>
<name>A0A0R2JKB1_9LACO</name>
<evidence type="ECO:0000256" key="3">
    <source>
        <dbReference type="ARBA" id="ARBA00011209"/>
    </source>
</evidence>
<keyword evidence="4 15" id="KW-0963">Cytoplasm</keyword>
<sequence length="809" mass="89032">MKVSVNWLRDYVDLQLPVNELAEQISRTSVEIEGQYQPQGKMKKIVIAKVLSVVPHPDSDHLVITQIDAGQAEPIQIVTGAPNVATGQTVILAKHGAVIGNGVKIKKGKLRGEVSNGMLCALQEIGMDDAIVPQPLEDGIWVFDEEDAKALTPGEDALHVLGLDDYILETGITPNRADMLSMNGTAYEVAAMLDQPVKMPTFTLNEAQALTQDTLTVKADARMAATYAARVIQKVRVKNSPLWLQRRLWNMGIKPVNNVIDAVNYTLLTYGEALHAYDLQSLPAAELHVQMASGDETLVTEDGVSRTAHPGDLLVMSGQEPVMFAGIMGTAKTQVTKATQDVVLEAGIFEAKTVRRTARDQNLHTESSQRLERGVDVDQTLVALDYAAALIAELGQGQVLQDAVVAQVQKLDLPVVTLHLSRLQAVLGSEITTQEVAHIFEQLQFDFEQQGDAFVVTIPSRRWDISIEADLVEEIARIYGYDRLPATLPVGATTPGKLNAKQQLIRASRHVLEGLGLNQAMSYVLTTPEKAQNFKIQLDQAGEPIQLAYPMSQDRQQTRSSLLTGLLDDVAYNVARKQNDVALYEQGRVFSVQPGAVQPIEKEHLAGVMTGAWQTRNWSQTAQDVDFYTVKGLVEQLLTNYNFVDAVRFMATNQRLEMHPGQTADIYVGETLIGMVGQIHPITAKAYKVGKVFGFELDLQAIMDLPKVMDQYEAISRYPAISRDLAILVDTAVTAETLRQALVKAGGKYLKQIDIFDVYTGEHVPGGKKSLAYTLTFVNREQTLTDEIVNTAMDRIETVLRDEFAAEIR</sequence>
<dbReference type="SUPFAM" id="SSF50249">
    <property type="entry name" value="Nucleic acid-binding proteins"/>
    <property type="match status" value="1"/>
</dbReference>
<comment type="cofactor">
    <cofactor evidence="15">
        <name>Mg(2+)</name>
        <dbReference type="ChEBI" id="CHEBI:18420"/>
    </cofactor>
    <text evidence="15">Binds 2 magnesium ions per tetramer.</text>
</comment>
<dbReference type="GO" id="GO:0006432">
    <property type="term" value="P:phenylalanyl-tRNA aminoacylation"/>
    <property type="evidence" value="ECO:0007669"/>
    <property type="project" value="UniProtKB-UniRule"/>
</dbReference>
<dbReference type="NCBIfam" id="NF045760">
    <property type="entry name" value="YtpR"/>
    <property type="match status" value="1"/>
</dbReference>
<dbReference type="CDD" id="cd02796">
    <property type="entry name" value="tRNA_bind_bactPheRS"/>
    <property type="match status" value="1"/>
</dbReference>
<dbReference type="GO" id="GO:0004826">
    <property type="term" value="F:phenylalanine-tRNA ligase activity"/>
    <property type="evidence" value="ECO:0007669"/>
    <property type="project" value="UniProtKB-UniRule"/>
</dbReference>
<evidence type="ECO:0000256" key="4">
    <source>
        <dbReference type="ARBA" id="ARBA00022490"/>
    </source>
</evidence>
<organism evidence="20 21">
    <name type="scientific">Weissella kandleri</name>
    <dbReference type="NCBI Taxonomy" id="1616"/>
    <lineage>
        <taxon>Bacteria</taxon>
        <taxon>Bacillati</taxon>
        <taxon>Bacillota</taxon>
        <taxon>Bacilli</taxon>
        <taxon>Lactobacillales</taxon>
        <taxon>Lactobacillaceae</taxon>
        <taxon>Weissella</taxon>
    </lineage>
</organism>
<keyword evidence="7 15" id="KW-0479">Metal-binding</keyword>
<accession>A0A0R2JKB1</accession>
<feature type="domain" description="FDX-ACB" evidence="18">
    <location>
        <begin position="716"/>
        <end position="809"/>
    </location>
</feature>
<dbReference type="CDD" id="cd00769">
    <property type="entry name" value="PheRS_beta_core"/>
    <property type="match status" value="1"/>
</dbReference>
<comment type="caution">
    <text evidence="20">The sequence shown here is derived from an EMBL/GenBank/DDBJ whole genome shotgun (WGS) entry which is preliminary data.</text>
</comment>
<dbReference type="GO" id="GO:0140096">
    <property type="term" value="F:catalytic activity, acting on a protein"/>
    <property type="evidence" value="ECO:0007669"/>
    <property type="project" value="UniProtKB-ARBA"/>
</dbReference>
<dbReference type="InterPro" id="IPR045060">
    <property type="entry name" value="Phe-tRNA-ligase_IIc_bsu"/>
</dbReference>
<proteinExistence type="inferred from homology"/>
<comment type="catalytic activity">
    <reaction evidence="14 15">
        <text>tRNA(Phe) + L-phenylalanine + ATP = L-phenylalanyl-tRNA(Phe) + AMP + diphosphate + H(+)</text>
        <dbReference type="Rhea" id="RHEA:19413"/>
        <dbReference type="Rhea" id="RHEA-COMP:9668"/>
        <dbReference type="Rhea" id="RHEA-COMP:9699"/>
        <dbReference type="ChEBI" id="CHEBI:15378"/>
        <dbReference type="ChEBI" id="CHEBI:30616"/>
        <dbReference type="ChEBI" id="CHEBI:33019"/>
        <dbReference type="ChEBI" id="CHEBI:58095"/>
        <dbReference type="ChEBI" id="CHEBI:78442"/>
        <dbReference type="ChEBI" id="CHEBI:78531"/>
        <dbReference type="ChEBI" id="CHEBI:456215"/>
        <dbReference type="EC" id="6.1.1.20"/>
    </reaction>
</comment>
<evidence type="ECO:0000256" key="14">
    <source>
        <dbReference type="ARBA" id="ARBA00049255"/>
    </source>
</evidence>
<dbReference type="PROSITE" id="PS51483">
    <property type="entry name" value="B5"/>
    <property type="match status" value="1"/>
</dbReference>
<dbReference type="PATRIC" id="fig|1616.3.peg.1165"/>
<evidence type="ECO:0000313" key="21">
    <source>
        <dbReference type="Proteomes" id="UP000051655"/>
    </source>
</evidence>
<dbReference type="GO" id="GO:0000287">
    <property type="term" value="F:magnesium ion binding"/>
    <property type="evidence" value="ECO:0007669"/>
    <property type="project" value="UniProtKB-UniRule"/>
</dbReference>
<dbReference type="SUPFAM" id="SSF54991">
    <property type="entry name" value="Anticodon-binding domain of PheRS"/>
    <property type="match status" value="1"/>
</dbReference>
<protein>
    <recommendedName>
        <fullName evidence="15">Phenylalanine--tRNA ligase beta subunit</fullName>
        <ecNumber evidence="15">6.1.1.20</ecNumber>
    </recommendedName>
    <alternativeName>
        <fullName evidence="15">Phenylalanyl-tRNA synthetase beta subunit</fullName>
        <shortName evidence="15">PheRS</shortName>
    </alternativeName>
</protein>
<keyword evidence="5 16" id="KW-0820">tRNA-binding</keyword>
<dbReference type="InterPro" id="IPR033714">
    <property type="entry name" value="tRNA_bind_bactPheRS"/>
</dbReference>
<comment type="similarity">
    <text evidence="2 15">Belongs to the phenylalanyl-tRNA synthetase beta subunit family. Type 1 subfamily.</text>
</comment>
<evidence type="ECO:0000256" key="16">
    <source>
        <dbReference type="PROSITE-ProRule" id="PRU00209"/>
    </source>
</evidence>
<evidence type="ECO:0000256" key="1">
    <source>
        <dbReference type="ARBA" id="ARBA00004496"/>
    </source>
</evidence>
<dbReference type="InterPro" id="IPR002547">
    <property type="entry name" value="tRNA-bd_dom"/>
</dbReference>
<dbReference type="SMART" id="SM00896">
    <property type="entry name" value="FDX-ACB"/>
    <property type="match status" value="1"/>
</dbReference>
<dbReference type="Gene3D" id="3.30.930.10">
    <property type="entry name" value="Bira Bifunctional Protein, Domain 2"/>
    <property type="match status" value="1"/>
</dbReference>
<dbReference type="InterPro" id="IPR005146">
    <property type="entry name" value="B3/B4_tRNA-bd"/>
</dbReference>
<dbReference type="PANTHER" id="PTHR10947:SF0">
    <property type="entry name" value="PHENYLALANINE--TRNA LIGASE BETA SUBUNIT"/>
    <property type="match status" value="1"/>
</dbReference>
<feature type="binding site" evidence="15">
    <location>
        <position position="470"/>
    </location>
    <ligand>
        <name>Mg(2+)</name>
        <dbReference type="ChEBI" id="CHEBI:18420"/>
        <note>shared with alpha subunit</note>
    </ligand>
</feature>
<keyword evidence="21" id="KW-1185">Reference proteome</keyword>
<evidence type="ECO:0000313" key="20">
    <source>
        <dbReference type="EMBL" id="KRN74727.1"/>
    </source>
</evidence>
<dbReference type="InterPro" id="IPR009061">
    <property type="entry name" value="DNA-bd_dom_put_sf"/>
</dbReference>
<dbReference type="InterPro" id="IPR036690">
    <property type="entry name" value="Fdx_antiC-bd_sf"/>
</dbReference>
<feature type="domain" description="TRNA-binding" evidence="17">
    <location>
        <begin position="39"/>
        <end position="158"/>
    </location>
</feature>
<dbReference type="SMART" id="SM00874">
    <property type="entry name" value="B5"/>
    <property type="match status" value="1"/>
</dbReference>
<evidence type="ECO:0000256" key="9">
    <source>
        <dbReference type="ARBA" id="ARBA00022840"/>
    </source>
</evidence>
<dbReference type="Pfam" id="PF03483">
    <property type="entry name" value="B3_4"/>
    <property type="match status" value="1"/>
</dbReference>
<dbReference type="SUPFAM" id="SSF56037">
    <property type="entry name" value="PheT/TilS domain"/>
    <property type="match status" value="1"/>
</dbReference>
<dbReference type="PROSITE" id="PS51447">
    <property type="entry name" value="FDX_ACB"/>
    <property type="match status" value="1"/>
</dbReference>
<dbReference type="Proteomes" id="UP000051655">
    <property type="component" value="Unassembled WGS sequence"/>
</dbReference>
<dbReference type="InterPro" id="IPR005147">
    <property type="entry name" value="tRNA_synthase_B5-dom"/>
</dbReference>
<evidence type="ECO:0000259" key="19">
    <source>
        <dbReference type="PROSITE" id="PS51483"/>
    </source>
</evidence>
<dbReference type="Pfam" id="PF03484">
    <property type="entry name" value="B5"/>
    <property type="match status" value="1"/>
</dbReference>
<evidence type="ECO:0000256" key="11">
    <source>
        <dbReference type="ARBA" id="ARBA00022884"/>
    </source>
</evidence>
<dbReference type="FunFam" id="3.30.56.10:FF:000002">
    <property type="entry name" value="Phenylalanine--tRNA ligase beta subunit"/>
    <property type="match status" value="1"/>
</dbReference>
<dbReference type="RefSeq" id="WP_057756062.1">
    <property type="nucleotide sequence ID" value="NZ_JQBP01000006.1"/>
</dbReference>
<dbReference type="SMART" id="SM00873">
    <property type="entry name" value="B3_4"/>
    <property type="match status" value="1"/>
</dbReference>
<dbReference type="GO" id="GO:0009328">
    <property type="term" value="C:phenylalanine-tRNA ligase complex"/>
    <property type="evidence" value="ECO:0007669"/>
    <property type="project" value="TreeGrafter"/>
</dbReference>
<dbReference type="Pfam" id="PF01588">
    <property type="entry name" value="tRNA_bind"/>
    <property type="match status" value="1"/>
</dbReference>
<keyword evidence="9 15" id="KW-0067">ATP-binding</keyword>
<dbReference type="Gene3D" id="3.50.40.10">
    <property type="entry name" value="Phenylalanyl-trna Synthetase, Chain B, domain 3"/>
    <property type="match status" value="1"/>
</dbReference>
<dbReference type="GO" id="GO:0005524">
    <property type="term" value="F:ATP binding"/>
    <property type="evidence" value="ECO:0007669"/>
    <property type="project" value="UniProtKB-UniRule"/>
</dbReference>
<keyword evidence="11 16" id="KW-0694">RNA-binding</keyword>
<evidence type="ECO:0000256" key="12">
    <source>
        <dbReference type="ARBA" id="ARBA00022917"/>
    </source>
</evidence>
<feature type="binding site" evidence="15">
    <location>
        <position position="473"/>
    </location>
    <ligand>
        <name>Mg(2+)</name>
        <dbReference type="ChEBI" id="CHEBI:18420"/>
        <note>shared with alpha subunit</note>
    </ligand>
</feature>
<dbReference type="STRING" id="1616.IV73_GL001134"/>
<comment type="subcellular location">
    <subcellularLocation>
        <location evidence="1 15">Cytoplasm</location>
    </subcellularLocation>
</comment>
<dbReference type="SUPFAM" id="SSF55681">
    <property type="entry name" value="Class II aaRS and biotin synthetases"/>
    <property type="match status" value="1"/>
</dbReference>
<dbReference type="InterPro" id="IPR005121">
    <property type="entry name" value="Fdx_antiC-bd"/>
</dbReference>
<dbReference type="InterPro" id="IPR004532">
    <property type="entry name" value="Phe-tRNA-ligase_IIc_bsu_bact"/>
</dbReference>
<evidence type="ECO:0000259" key="18">
    <source>
        <dbReference type="PROSITE" id="PS51447"/>
    </source>
</evidence>
<evidence type="ECO:0000256" key="7">
    <source>
        <dbReference type="ARBA" id="ARBA00022723"/>
    </source>
</evidence>
<dbReference type="SUPFAM" id="SSF46955">
    <property type="entry name" value="Putative DNA-binding domain"/>
    <property type="match status" value="1"/>
</dbReference>
<evidence type="ECO:0000256" key="15">
    <source>
        <dbReference type="HAMAP-Rule" id="MF_00283"/>
    </source>
</evidence>
<dbReference type="InterPro" id="IPR041616">
    <property type="entry name" value="PheRS_beta_core"/>
</dbReference>
<dbReference type="PANTHER" id="PTHR10947">
    <property type="entry name" value="PHENYLALANYL-TRNA SYNTHETASE BETA CHAIN AND LEUCINE-RICH REPEAT-CONTAINING PROTEIN 47"/>
    <property type="match status" value="1"/>
</dbReference>
<dbReference type="Pfam" id="PF03147">
    <property type="entry name" value="FDX-ACB"/>
    <property type="match status" value="1"/>
</dbReference>
<evidence type="ECO:0000256" key="10">
    <source>
        <dbReference type="ARBA" id="ARBA00022842"/>
    </source>
</evidence>
<dbReference type="FunFam" id="3.30.930.10:FF:000022">
    <property type="entry name" value="Phenylalanine--tRNA ligase beta subunit"/>
    <property type="match status" value="1"/>
</dbReference>
<dbReference type="EC" id="6.1.1.20" evidence="15"/>
<dbReference type="FunFam" id="2.40.50.140:FF:000045">
    <property type="entry name" value="Phenylalanine--tRNA ligase beta subunit"/>
    <property type="match status" value="1"/>
</dbReference>
<keyword evidence="6 15" id="KW-0436">Ligase</keyword>
<evidence type="ECO:0000256" key="8">
    <source>
        <dbReference type="ARBA" id="ARBA00022741"/>
    </source>
</evidence>
<evidence type="ECO:0000259" key="17">
    <source>
        <dbReference type="PROSITE" id="PS50886"/>
    </source>
</evidence>
<dbReference type="GO" id="GO:0016740">
    <property type="term" value="F:transferase activity"/>
    <property type="evidence" value="ECO:0007669"/>
    <property type="project" value="UniProtKB-ARBA"/>
</dbReference>
<dbReference type="InterPro" id="IPR012340">
    <property type="entry name" value="NA-bd_OB-fold"/>
</dbReference>
<dbReference type="AlphaFoldDB" id="A0A0R2JKB1"/>
<feature type="binding site" evidence="15">
    <location>
        <position position="474"/>
    </location>
    <ligand>
        <name>Mg(2+)</name>
        <dbReference type="ChEBI" id="CHEBI:18420"/>
        <note>shared with alpha subunit</note>
    </ligand>
</feature>